<dbReference type="InterPro" id="IPR050585">
    <property type="entry name" value="Xaa-Pro_dipeptidyl-ppase/CocE"/>
</dbReference>
<dbReference type="InterPro" id="IPR029058">
    <property type="entry name" value="AB_hydrolase_fold"/>
</dbReference>
<evidence type="ECO:0000313" key="2">
    <source>
        <dbReference type="EMBL" id="AHY43073.1"/>
    </source>
</evidence>
<feature type="domain" description="Peptidase S9 prolyl oligopeptidase catalytic" evidence="1">
    <location>
        <begin position="441"/>
        <end position="645"/>
    </location>
</feature>
<dbReference type="GO" id="GO:0006508">
    <property type="term" value="P:proteolysis"/>
    <property type="evidence" value="ECO:0007669"/>
    <property type="project" value="InterPro"/>
</dbReference>
<dbReference type="AlphaFoldDB" id="A0A023WSJ9"/>
<organism evidence="2 3">
    <name type="scientific">Stutzerimonas stutzeri</name>
    <name type="common">Pseudomonas stutzeri</name>
    <dbReference type="NCBI Taxonomy" id="316"/>
    <lineage>
        <taxon>Bacteria</taxon>
        <taxon>Pseudomonadati</taxon>
        <taxon>Pseudomonadota</taxon>
        <taxon>Gammaproteobacteria</taxon>
        <taxon>Pseudomonadales</taxon>
        <taxon>Pseudomonadaceae</taxon>
        <taxon>Stutzerimonas</taxon>
    </lineage>
</organism>
<dbReference type="EMBL" id="CP007509">
    <property type="protein sequence ID" value="AHY43073.1"/>
    <property type="molecule type" value="Genomic_DNA"/>
</dbReference>
<dbReference type="Pfam" id="PF00326">
    <property type="entry name" value="Peptidase_S9"/>
    <property type="match status" value="1"/>
</dbReference>
<dbReference type="KEGG" id="pstu:UIB01_11560"/>
<evidence type="ECO:0000259" key="1">
    <source>
        <dbReference type="Pfam" id="PF00326"/>
    </source>
</evidence>
<name>A0A023WSJ9_STUST</name>
<evidence type="ECO:0000313" key="3">
    <source>
        <dbReference type="Proteomes" id="UP000025238"/>
    </source>
</evidence>
<dbReference type="SUPFAM" id="SSF53474">
    <property type="entry name" value="alpha/beta-Hydrolases"/>
    <property type="match status" value="1"/>
</dbReference>
<dbReference type="Gene3D" id="3.40.50.1820">
    <property type="entry name" value="alpha/beta hydrolase"/>
    <property type="match status" value="1"/>
</dbReference>
<protein>
    <submittedName>
        <fullName evidence="2">Peptidase S9</fullName>
    </submittedName>
</protein>
<reference evidence="2 3" key="1">
    <citation type="submission" date="2014-03" db="EMBL/GenBank/DDBJ databases">
        <title>Complete genome sequence of Pseudomonas stutzeri 19SMN4.</title>
        <authorList>
            <person name="Brunet-Galmes I."/>
            <person name="Nogales B."/>
            <person name="Busquets A."/>
            <person name="Pena A."/>
            <person name="Gomila M."/>
            <person name="Garcia-Valdes E."/>
            <person name="Lalucat J."/>
            <person name="Bennasar A."/>
            <person name="Bosch R."/>
        </authorList>
    </citation>
    <scope>NUCLEOTIDE SEQUENCE [LARGE SCALE GENOMIC DNA]</scope>
    <source>
        <strain evidence="2 3">19SMN4</strain>
    </source>
</reference>
<dbReference type="GO" id="GO:0008236">
    <property type="term" value="F:serine-type peptidase activity"/>
    <property type="evidence" value="ECO:0007669"/>
    <property type="project" value="InterPro"/>
</dbReference>
<dbReference type="SUPFAM" id="SSF69322">
    <property type="entry name" value="Tricorn protease domain 2"/>
    <property type="match status" value="1"/>
</dbReference>
<accession>A0A023WSJ9</accession>
<dbReference type="Proteomes" id="UP000025238">
    <property type="component" value="Chromosome"/>
</dbReference>
<dbReference type="InterPro" id="IPR001375">
    <property type="entry name" value="Peptidase_S9_cat"/>
</dbReference>
<proteinExistence type="predicted"/>
<dbReference type="PANTHER" id="PTHR43056:SF5">
    <property type="entry name" value="PEPTIDASE S9 PROLYL OLIGOPEPTIDASE CATALYTIC DOMAIN-CONTAINING PROTEIN"/>
    <property type="match status" value="1"/>
</dbReference>
<gene>
    <name evidence="2" type="ORF">UIB01_11560</name>
</gene>
<sequence>MKSPRNDSSMPHQSAEALPYGFWPSAWSAEAAAATSRDYAELRAGHGGLFWIEYDPAQGRCTLWFWQAGRARRLTPDDFSVRSRVYEYGGGAFCLAGQGIAFVNEADQQIYLQLTDEAETAPPPIALTAAPERRYGDLQHDPVSDAILALEESHEAVGVVHRLVSISMVDGARRVVVEGADFYAAAVLSPDGARLAWIEWDRPEQPWASSRLCAAERLPNERWGNRQCLAGTDGGESLQQPRFASDGRLFCLSDRLGFWQPFYEADGQLHRHSLTASGEADEAQDFDCAPAPWQLGTISYLPLAGGGLLLTHMVDGYGWLFEHAADGSRRQLAADFTRCRQLAANQTHVFCIAGAPERAPAVLAIERASGAVQILAGGAQPLSASQLSRPQSMCFPTGDGEVAHAFFYPPANANCRGEPGALPPLVVFAHGGPTSASYPVFDPRIQYWTQRGFAVVDVNYRGSSGFGRAYRQRLREQWGIVDVEDACQAARALVEQGAVDPQRLFIRGSSAGGFTALSALVATALFRGGASLYGVSDPLALRRVTHKFEGDYLDWLIGHPQQVPERFRERAPLHNADRIAAPVIFLQGGQDAVVLPEQTEAMVEALRDRGIAVEYRLYPEERHGFRQAANLADALQRELRFYQQLL</sequence>
<dbReference type="PANTHER" id="PTHR43056">
    <property type="entry name" value="PEPTIDASE S9 PROLYL OLIGOPEPTIDASE"/>
    <property type="match status" value="1"/>
</dbReference>
<dbReference type="PATRIC" id="fig|316.97.peg.2315"/>
<dbReference type="OrthoDB" id="4269629at2"/>